<gene>
    <name evidence="1" type="ORF">KIPB_012907</name>
</gene>
<evidence type="ECO:0000313" key="2">
    <source>
        <dbReference type="Proteomes" id="UP000265618"/>
    </source>
</evidence>
<organism evidence="1 2">
    <name type="scientific">Kipferlia bialata</name>
    <dbReference type="NCBI Taxonomy" id="797122"/>
    <lineage>
        <taxon>Eukaryota</taxon>
        <taxon>Metamonada</taxon>
        <taxon>Carpediemonas-like organisms</taxon>
        <taxon>Kipferlia</taxon>
    </lineage>
</organism>
<dbReference type="EMBL" id="BDIP01005893">
    <property type="protein sequence ID" value="GCA64029.1"/>
    <property type="molecule type" value="Genomic_DNA"/>
</dbReference>
<feature type="non-terminal residue" evidence="1">
    <location>
        <position position="1"/>
    </location>
</feature>
<name>A0A391P0L4_9EUKA</name>
<sequence>LREWVHVLAHDVCLLILVTALKS</sequence>
<dbReference type="Proteomes" id="UP000265618">
    <property type="component" value="Unassembled WGS sequence"/>
</dbReference>
<protein>
    <submittedName>
        <fullName evidence="1">Uncharacterized protein</fullName>
    </submittedName>
</protein>
<evidence type="ECO:0000313" key="1">
    <source>
        <dbReference type="EMBL" id="GCA64029.1"/>
    </source>
</evidence>
<comment type="caution">
    <text evidence="1">The sequence shown here is derived from an EMBL/GenBank/DDBJ whole genome shotgun (WGS) entry which is preliminary data.</text>
</comment>
<accession>A0A391P0L4</accession>
<keyword evidence="2" id="KW-1185">Reference proteome</keyword>
<dbReference type="AlphaFoldDB" id="A0A391P0L4"/>
<reference evidence="1 2" key="1">
    <citation type="journal article" date="2018" name="PLoS ONE">
        <title>The draft genome of Kipferlia bialata reveals reductive genome evolution in fornicate parasites.</title>
        <authorList>
            <person name="Tanifuji G."/>
            <person name="Takabayashi S."/>
            <person name="Kume K."/>
            <person name="Takagi M."/>
            <person name="Nakayama T."/>
            <person name="Kamikawa R."/>
            <person name="Inagaki Y."/>
            <person name="Hashimoto T."/>
        </authorList>
    </citation>
    <scope>NUCLEOTIDE SEQUENCE [LARGE SCALE GENOMIC DNA]</scope>
    <source>
        <strain evidence="1">NY0173</strain>
    </source>
</reference>
<proteinExistence type="predicted"/>